<dbReference type="EMBL" id="MRZV01000041">
    <property type="protein sequence ID" value="PIK61059.1"/>
    <property type="molecule type" value="Genomic_DNA"/>
</dbReference>
<accession>A0A2G8LLD0</accession>
<dbReference type="PANTHER" id="PTHR44444">
    <property type="entry name" value="PROTEIN SEL-1 HOMOLOG 3"/>
    <property type="match status" value="1"/>
</dbReference>
<dbReference type="STRING" id="307972.A0A2G8LLD0"/>
<organism evidence="1 2">
    <name type="scientific">Stichopus japonicus</name>
    <name type="common">Sea cucumber</name>
    <dbReference type="NCBI Taxonomy" id="307972"/>
    <lineage>
        <taxon>Eukaryota</taxon>
        <taxon>Metazoa</taxon>
        <taxon>Echinodermata</taxon>
        <taxon>Eleutherozoa</taxon>
        <taxon>Echinozoa</taxon>
        <taxon>Holothuroidea</taxon>
        <taxon>Aspidochirotacea</taxon>
        <taxon>Aspidochirotida</taxon>
        <taxon>Stichopodidae</taxon>
        <taxon>Apostichopus</taxon>
    </lineage>
</organism>
<keyword evidence="2" id="KW-1185">Reference proteome</keyword>
<reference evidence="1 2" key="1">
    <citation type="journal article" date="2017" name="PLoS Biol.">
        <title>The sea cucumber genome provides insights into morphological evolution and visceral regeneration.</title>
        <authorList>
            <person name="Zhang X."/>
            <person name="Sun L."/>
            <person name="Yuan J."/>
            <person name="Sun Y."/>
            <person name="Gao Y."/>
            <person name="Zhang L."/>
            <person name="Li S."/>
            <person name="Dai H."/>
            <person name="Hamel J.F."/>
            <person name="Liu C."/>
            <person name="Yu Y."/>
            <person name="Liu S."/>
            <person name="Lin W."/>
            <person name="Guo K."/>
            <person name="Jin S."/>
            <person name="Xu P."/>
            <person name="Storey K.B."/>
            <person name="Huan P."/>
            <person name="Zhang T."/>
            <person name="Zhou Y."/>
            <person name="Zhang J."/>
            <person name="Lin C."/>
            <person name="Li X."/>
            <person name="Xing L."/>
            <person name="Huo D."/>
            <person name="Sun M."/>
            <person name="Wang L."/>
            <person name="Mercier A."/>
            <person name="Li F."/>
            <person name="Yang H."/>
            <person name="Xiang J."/>
        </authorList>
    </citation>
    <scope>NUCLEOTIDE SEQUENCE [LARGE SCALE GENOMIC DNA]</scope>
    <source>
        <strain evidence="1">Shaxun</strain>
        <tissue evidence="1">Muscle</tissue>
    </source>
</reference>
<dbReference type="Gene3D" id="1.25.40.10">
    <property type="entry name" value="Tetratricopeptide repeat domain"/>
    <property type="match status" value="1"/>
</dbReference>
<sequence>MAAEAGLEVAQFNLAYLCEENYEGVADRYFQSGCQWKYYEMASLSPKPHAATLLKMGEYYWYGHGDNRDTDLAIGYYVLAARHRVPEAIFNLAYISEMGMQIPQQHLKSLGVKKLVYQSSNTEEVAKELYRICRDHNSGEAYIPCGLALLRLNVAQTYRAHPYACQLSTCAIAAGLIGLVVLLRPTRQSGSTIIRETLQIYQHTGSSFEAGPTSGVISGTGDVSNLTAPTVLDSDDPLIQAKVARLPEAVVLEEDTDLHLRTFGASDDEMEEMPTV</sequence>
<gene>
    <name evidence="1" type="ORF">BSL78_01983</name>
</gene>
<comment type="caution">
    <text evidence="1">The sequence shown here is derived from an EMBL/GenBank/DDBJ whole genome shotgun (WGS) entry which is preliminary data.</text>
</comment>
<dbReference type="OrthoDB" id="272077at2759"/>
<dbReference type="SUPFAM" id="SSF81901">
    <property type="entry name" value="HCP-like"/>
    <property type="match status" value="1"/>
</dbReference>
<dbReference type="AlphaFoldDB" id="A0A2G8LLD0"/>
<dbReference type="Proteomes" id="UP000230750">
    <property type="component" value="Unassembled WGS sequence"/>
</dbReference>
<name>A0A2G8LLD0_STIJA</name>
<proteinExistence type="predicted"/>
<dbReference type="PANTHER" id="PTHR44444:SF6">
    <property type="entry name" value="LAMININ G DOMAIN-CONTAINING PROTEIN"/>
    <property type="match status" value="1"/>
</dbReference>
<evidence type="ECO:0000313" key="1">
    <source>
        <dbReference type="EMBL" id="PIK61059.1"/>
    </source>
</evidence>
<evidence type="ECO:0000313" key="2">
    <source>
        <dbReference type="Proteomes" id="UP000230750"/>
    </source>
</evidence>
<dbReference type="InterPro" id="IPR042756">
    <property type="entry name" value="Sel-1L3"/>
</dbReference>
<protein>
    <submittedName>
        <fullName evidence="1">Uncharacterized protein</fullName>
    </submittedName>
</protein>
<dbReference type="InterPro" id="IPR011990">
    <property type="entry name" value="TPR-like_helical_dom_sf"/>
</dbReference>